<dbReference type="AlphaFoldDB" id="A0A6B2LAC9"/>
<feature type="domain" description="Ketoreductase" evidence="5">
    <location>
        <begin position="45"/>
        <end position="227"/>
    </location>
</feature>
<protein>
    <recommendedName>
        <fullName evidence="5">Ketoreductase domain-containing protein</fullName>
    </recommendedName>
</protein>
<dbReference type="GO" id="GO:0016491">
    <property type="term" value="F:oxidoreductase activity"/>
    <property type="evidence" value="ECO:0007669"/>
    <property type="project" value="UniProtKB-KW"/>
</dbReference>
<proteinExistence type="inferred from homology"/>
<dbReference type="Pfam" id="PF00106">
    <property type="entry name" value="adh_short"/>
    <property type="match status" value="1"/>
</dbReference>
<dbReference type="PRINTS" id="PR00081">
    <property type="entry name" value="GDHRDH"/>
</dbReference>
<keyword evidence="2" id="KW-0521">NADP</keyword>
<reference evidence="6" key="1">
    <citation type="journal article" date="2020" name="J. Eukaryot. Microbiol.">
        <title>De novo Sequencing, Assembly and Annotation of the Transcriptome for the Free-Living Testate Amoeba Arcella intermedia.</title>
        <authorList>
            <person name="Ribeiro G.M."/>
            <person name="Porfirio-Sousa A.L."/>
            <person name="Maurer-Alcala X.X."/>
            <person name="Katz L.A."/>
            <person name="Lahr D.J.G."/>
        </authorList>
    </citation>
    <scope>NUCLEOTIDE SEQUENCE</scope>
</reference>
<evidence type="ECO:0000259" key="5">
    <source>
        <dbReference type="SMART" id="SM00822"/>
    </source>
</evidence>
<dbReference type="PANTHER" id="PTHR43391">
    <property type="entry name" value="RETINOL DEHYDROGENASE-RELATED"/>
    <property type="match status" value="1"/>
</dbReference>
<comment type="similarity">
    <text evidence="1 4">Belongs to the short-chain dehydrogenases/reductases (SDR) family.</text>
</comment>
<dbReference type="InterPro" id="IPR002347">
    <property type="entry name" value="SDR_fam"/>
</dbReference>
<dbReference type="EMBL" id="GIBP01004719">
    <property type="protein sequence ID" value="NDV33688.1"/>
    <property type="molecule type" value="Transcribed_RNA"/>
</dbReference>
<evidence type="ECO:0000256" key="3">
    <source>
        <dbReference type="ARBA" id="ARBA00023002"/>
    </source>
</evidence>
<evidence type="ECO:0000313" key="6">
    <source>
        <dbReference type="EMBL" id="NDV33688.1"/>
    </source>
</evidence>
<name>A0A6B2LAC9_9EUKA</name>
<keyword evidence="3" id="KW-0560">Oxidoreductase</keyword>
<dbReference type="InterPro" id="IPR057326">
    <property type="entry name" value="KR_dom"/>
</dbReference>
<dbReference type="SUPFAM" id="SSF51735">
    <property type="entry name" value="NAD(P)-binding Rossmann-fold domains"/>
    <property type="match status" value="1"/>
</dbReference>
<dbReference type="Gene3D" id="3.40.50.720">
    <property type="entry name" value="NAD(P)-binding Rossmann-like Domain"/>
    <property type="match status" value="1"/>
</dbReference>
<sequence>MTAVILLASSLVYAGIALLKAAGMLLLLPAQAAWGAPPPPSYQGRVFLILGASGGLGKDMALQAAERGATLVLAARRIEQLEAVAEECRQRGAEVHALQVDVAKEQDTQRCIDFVREKHGKLDLLILNAAIPGPWAPIDQLKDYSVLRTMMDINYWGYVTPTIQALPLLKQSQGTILVVSSMYGLFLAPFQAGYAATKHAINGFFAVLQQELLPHNVTLHIHFPGGILTEVQSKFQTSAGETRHLGLPAAFLGDSAACAADMLAQYDAGQAGPGAAWGAGAVPRGTLQYYPAYVGLAALVRNIFPGLFDWGFHFLTRFYFESGVIELG</sequence>
<evidence type="ECO:0000256" key="2">
    <source>
        <dbReference type="ARBA" id="ARBA00022857"/>
    </source>
</evidence>
<organism evidence="6">
    <name type="scientific">Arcella intermedia</name>
    <dbReference type="NCBI Taxonomy" id="1963864"/>
    <lineage>
        <taxon>Eukaryota</taxon>
        <taxon>Amoebozoa</taxon>
        <taxon>Tubulinea</taxon>
        <taxon>Elardia</taxon>
        <taxon>Arcellinida</taxon>
        <taxon>Sphaerothecina</taxon>
        <taxon>Arcellidae</taxon>
        <taxon>Arcella</taxon>
    </lineage>
</organism>
<dbReference type="PRINTS" id="PR00080">
    <property type="entry name" value="SDRFAMILY"/>
</dbReference>
<dbReference type="SMART" id="SM00822">
    <property type="entry name" value="PKS_KR"/>
    <property type="match status" value="1"/>
</dbReference>
<dbReference type="InterPro" id="IPR036291">
    <property type="entry name" value="NAD(P)-bd_dom_sf"/>
</dbReference>
<dbReference type="PANTHER" id="PTHR43391:SF14">
    <property type="entry name" value="DEHYDROGENASE_REDUCTASE SDR FAMILY PROTEIN 7-LIKE"/>
    <property type="match status" value="1"/>
</dbReference>
<dbReference type="InterPro" id="IPR020904">
    <property type="entry name" value="Sc_DH/Rdtase_CS"/>
</dbReference>
<accession>A0A6B2LAC9</accession>
<evidence type="ECO:0000256" key="4">
    <source>
        <dbReference type="RuleBase" id="RU000363"/>
    </source>
</evidence>
<evidence type="ECO:0000256" key="1">
    <source>
        <dbReference type="ARBA" id="ARBA00006484"/>
    </source>
</evidence>
<dbReference type="GO" id="GO:0005829">
    <property type="term" value="C:cytosol"/>
    <property type="evidence" value="ECO:0007669"/>
    <property type="project" value="TreeGrafter"/>
</dbReference>
<dbReference type="PROSITE" id="PS00061">
    <property type="entry name" value="ADH_SHORT"/>
    <property type="match status" value="1"/>
</dbReference>